<dbReference type="OrthoDB" id="1739154at2759"/>
<accession>A0A2P5C3Q0</accession>
<dbReference type="Gene3D" id="3.40.50.2000">
    <property type="entry name" value="Glycogen Phosphorylase B"/>
    <property type="match status" value="1"/>
</dbReference>
<sequence>MRDVRTPAWSSLSRSYGLGLLLMPWGSNVVDIYSFVIPVFQEQFEMLEKVNQSRILVNTFDELEAEALRVVRDLSLIGIRPLIPSAFLDERDHFDKSFSGDLFKRSEDVHGVA</sequence>
<dbReference type="EMBL" id="JXTB01000180">
    <property type="protein sequence ID" value="PON55693.1"/>
    <property type="molecule type" value="Genomic_DNA"/>
</dbReference>
<evidence type="ECO:0000313" key="2">
    <source>
        <dbReference type="Proteomes" id="UP000237105"/>
    </source>
</evidence>
<gene>
    <name evidence="1" type="ORF">PanWU01x14_186450</name>
</gene>
<name>A0A2P5C3Q0_PARAD</name>
<dbReference type="AlphaFoldDB" id="A0A2P5C3Q0"/>
<proteinExistence type="predicted"/>
<comment type="caution">
    <text evidence="1">The sequence shown here is derived from an EMBL/GenBank/DDBJ whole genome shotgun (WGS) entry which is preliminary data.</text>
</comment>
<protein>
    <submittedName>
        <fullName evidence="1">UDP-glucuronosyl/UDP-glucosyltransferase</fullName>
    </submittedName>
</protein>
<keyword evidence="2" id="KW-1185">Reference proteome</keyword>
<organism evidence="1 2">
    <name type="scientific">Parasponia andersonii</name>
    <name type="common">Sponia andersonii</name>
    <dbReference type="NCBI Taxonomy" id="3476"/>
    <lineage>
        <taxon>Eukaryota</taxon>
        <taxon>Viridiplantae</taxon>
        <taxon>Streptophyta</taxon>
        <taxon>Embryophyta</taxon>
        <taxon>Tracheophyta</taxon>
        <taxon>Spermatophyta</taxon>
        <taxon>Magnoliopsida</taxon>
        <taxon>eudicotyledons</taxon>
        <taxon>Gunneridae</taxon>
        <taxon>Pentapetalae</taxon>
        <taxon>rosids</taxon>
        <taxon>fabids</taxon>
        <taxon>Rosales</taxon>
        <taxon>Cannabaceae</taxon>
        <taxon>Parasponia</taxon>
    </lineage>
</organism>
<evidence type="ECO:0000313" key="1">
    <source>
        <dbReference type="EMBL" id="PON55693.1"/>
    </source>
</evidence>
<dbReference type="Proteomes" id="UP000237105">
    <property type="component" value="Unassembled WGS sequence"/>
</dbReference>
<reference evidence="2" key="1">
    <citation type="submission" date="2016-06" db="EMBL/GenBank/DDBJ databases">
        <title>Parallel loss of symbiosis genes in relatives of nitrogen-fixing non-legume Parasponia.</title>
        <authorList>
            <person name="Van Velzen R."/>
            <person name="Holmer R."/>
            <person name="Bu F."/>
            <person name="Rutten L."/>
            <person name="Van Zeijl A."/>
            <person name="Liu W."/>
            <person name="Santuari L."/>
            <person name="Cao Q."/>
            <person name="Sharma T."/>
            <person name="Shen D."/>
            <person name="Roswanjaya Y."/>
            <person name="Wardhani T."/>
            <person name="Kalhor M.S."/>
            <person name="Jansen J."/>
            <person name="Van den Hoogen J."/>
            <person name="Gungor B."/>
            <person name="Hartog M."/>
            <person name="Hontelez J."/>
            <person name="Verver J."/>
            <person name="Yang W.-C."/>
            <person name="Schijlen E."/>
            <person name="Repin R."/>
            <person name="Schilthuizen M."/>
            <person name="Schranz E."/>
            <person name="Heidstra R."/>
            <person name="Miyata K."/>
            <person name="Fedorova E."/>
            <person name="Kohlen W."/>
            <person name="Bisseling T."/>
            <person name="Smit S."/>
            <person name="Geurts R."/>
        </authorList>
    </citation>
    <scope>NUCLEOTIDE SEQUENCE [LARGE SCALE GENOMIC DNA]</scope>
    <source>
        <strain evidence="2">cv. WU1-14</strain>
    </source>
</reference>
<dbReference type="GO" id="GO:0016740">
    <property type="term" value="F:transferase activity"/>
    <property type="evidence" value="ECO:0007669"/>
    <property type="project" value="UniProtKB-KW"/>
</dbReference>
<keyword evidence="1" id="KW-0808">Transferase</keyword>